<dbReference type="RefSeq" id="WP_129524445.1">
    <property type="nucleotide sequence ID" value="NZ_SDPV01000002.1"/>
</dbReference>
<accession>A0A4Q2KLW1</accession>
<proteinExistence type="predicted"/>
<dbReference type="OrthoDB" id="8478560at2"/>
<sequence length="120" mass="13467">METTEKIVEAYVRYVKGWATIPNLRCGGQGQKEIDLFAINPVTDERWHIETSVSIASGFSKLTNDFYEEGEHKIRVKAATARRKLGSFMAEKFGHPAVSAKLAEYGCQESGLKRAIVTWD</sequence>
<name>A0A4Q2KLW1_9SPHN</name>
<organism evidence="1 2">
    <name type="scientific">Pelagerythrobacter rhizovicinus</name>
    <dbReference type="NCBI Taxonomy" id="2268576"/>
    <lineage>
        <taxon>Bacteria</taxon>
        <taxon>Pseudomonadati</taxon>
        <taxon>Pseudomonadota</taxon>
        <taxon>Alphaproteobacteria</taxon>
        <taxon>Sphingomonadales</taxon>
        <taxon>Erythrobacteraceae</taxon>
        <taxon>Pelagerythrobacter</taxon>
    </lineage>
</organism>
<dbReference type="EMBL" id="SDPV01000002">
    <property type="protein sequence ID" value="RXZ64131.1"/>
    <property type="molecule type" value="Genomic_DNA"/>
</dbReference>
<evidence type="ECO:0000313" key="1">
    <source>
        <dbReference type="EMBL" id="RXZ64131.1"/>
    </source>
</evidence>
<gene>
    <name evidence="1" type="ORF">ETX26_09395</name>
</gene>
<dbReference type="AlphaFoldDB" id="A0A4Q2KLW1"/>
<reference evidence="1 2" key="1">
    <citation type="submission" date="2019-01" db="EMBL/GenBank/DDBJ databases">
        <title>Altererythrobacter rhizovicinus sp. nov., isolated from the rhizosphere soil of Haloxylon ammodendron.</title>
        <authorList>
            <person name="Li H.-P."/>
            <person name="Gou J.-Y."/>
            <person name="Yao D."/>
            <person name="Han Q.-Q."/>
            <person name="Shao K.-Z."/>
            <person name="Zhao Q."/>
            <person name="Zhang J.-L."/>
        </authorList>
    </citation>
    <scope>NUCLEOTIDE SEQUENCE [LARGE SCALE GENOMIC DNA]</scope>
    <source>
        <strain evidence="1 2">AY-3R</strain>
    </source>
</reference>
<protein>
    <submittedName>
        <fullName evidence="1">Uncharacterized protein</fullName>
    </submittedName>
</protein>
<evidence type="ECO:0000313" key="2">
    <source>
        <dbReference type="Proteomes" id="UP000293623"/>
    </source>
</evidence>
<dbReference type="Proteomes" id="UP000293623">
    <property type="component" value="Unassembled WGS sequence"/>
</dbReference>
<keyword evidence="2" id="KW-1185">Reference proteome</keyword>
<comment type="caution">
    <text evidence="1">The sequence shown here is derived from an EMBL/GenBank/DDBJ whole genome shotgun (WGS) entry which is preliminary data.</text>
</comment>